<feature type="domain" description="GIY-YIG" evidence="1">
    <location>
        <begin position="56"/>
        <end position="153"/>
    </location>
</feature>
<dbReference type="InterPro" id="IPR018647">
    <property type="entry name" value="SLFN_3-like_DNA/RNA_helicase"/>
</dbReference>
<accession>A0A2N3QLI5</accession>
<sequence>MSMPAQLPRHPYIIHIPARPDQLEESTLRSLMERQIAKLIARDSVPEQEAWEYLGQYPVVYIVHAEDVGAKKAQKKKRHIVYVGETNDIIARTRQHLLQDVKSRDDWRHIAAANNAQQYVIGSAFFNKSLTLDIENRFMQYMSSVDSVRRLNNRRTNAQGKYYTDTLLDSMFQDIWLGLHKQDPELFPAEQIILDSALFKASPFHELSDEQKDAERVVLEALRAARANGKDDLPTLVLVGGAAGTGKTVLLSHMFYRMMTEGLEADEIDADAEAPIPDASRPSAYILVNHDEQLHVYNQIATKLGLQKRDGEIVLKPSSFIRKYSQKEDDGKRARTVIEPNKGKHYIPQGQADVVLIDEAHLLHTQGNQGYSGSNMLTDVLRRAKVVVAIFDSGQILESRQRWTDEDMERFFPKARDASIGGLDAVRFVEGNMDDLPIRHARIQLHHQFRIAANPSTVEWLEKLIQEGEIGPLPVDHGKRNPRAAERGQSEWIYEPFDLRVFDSPVALMDAIRAKARLQADGAEGKGLSRVLATYDWPYKGKGENPDTQDFGGQWSVEMYREGSQWHMGAPADHARGERANDDDYFYHPWNYQIPDTVEERKASAIVKPAWAEKPHTINEIGSTFTIQGFDLNYAGVILGPSVTYNREKHCIEFNPKASASSKAIAKRGSKRSYAVENLRNELNVLLTRGVHGLYIFAVDPALREELLRRQRERRN</sequence>
<dbReference type="Proteomes" id="UP000233730">
    <property type="component" value="Unassembled WGS sequence"/>
</dbReference>
<protein>
    <recommendedName>
        <fullName evidence="1">GIY-YIG domain-containing protein</fullName>
    </recommendedName>
</protein>
<name>A0A2N3QLI5_9BIFI</name>
<dbReference type="CDD" id="cd10439">
    <property type="entry name" value="GIY-YIG_COG3410"/>
    <property type="match status" value="1"/>
</dbReference>
<dbReference type="EMBL" id="PCGZ01000001">
    <property type="protein sequence ID" value="PKU92512.1"/>
    <property type="molecule type" value="Genomic_DNA"/>
</dbReference>
<dbReference type="AlphaFoldDB" id="A0A2N3QLI5"/>
<dbReference type="Pfam" id="PF09848">
    <property type="entry name" value="SLFN-g3_helicase"/>
    <property type="match status" value="1"/>
</dbReference>
<evidence type="ECO:0000313" key="3">
    <source>
        <dbReference type="Proteomes" id="UP000233730"/>
    </source>
</evidence>
<evidence type="ECO:0000259" key="1">
    <source>
        <dbReference type="PROSITE" id="PS50164"/>
    </source>
</evidence>
<organism evidence="2 3">
    <name type="scientific">Bifidobacterium pseudolongum subsp. globosum</name>
    <dbReference type="NCBI Taxonomy" id="1690"/>
    <lineage>
        <taxon>Bacteria</taxon>
        <taxon>Bacillati</taxon>
        <taxon>Actinomycetota</taxon>
        <taxon>Actinomycetes</taxon>
        <taxon>Bifidobacteriales</taxon>
        <taxon>Bifidobacteriaceae</taxon>
        <taxon>Bifidobacterium</taxon>
    </lineage>
</organism>
<gene>
    <name evidence="2" type="ORF">CQR46_0088</name>
</gene>
<comment type="caution">
    <text evidence="2">The sequence shown here is derived from an EMBL/GenBank/DDBJ whole genome shotgun (WGS) entry which is preliminary data.</text>
</comment>
<dbReference type="PROSITE" id="PS50164">
    <property type="entry name" value="GIY_YIG"/>
    <property type="match status" value="1"/>
</dbReference>
<dbReference type="Gene3D" id="3.40.50.300">
    <property type="entry name" value="P-loop containing nucleotide triphosphate hydrolases"/>
    <property type="match status" value="1"/>
</dbReference>
<dbReference type="InterPro" id="IPR027417">
    <property type="entry name" value="P-loop_NTPase"/>
</dbReference>
<dbReference type="InterPro" id="IPR000305">
    <property type="entry name" value="GIY-YIG_endonuc"/>
</dbReference>
<reference evidence="2 3" key="1">
    <citation type="submission" date="2017-10" db="EMBL/GenBank/DDBJ databases">
        <title>Bifidobacterium genomics.</title>
        <authorList>
            <person name="Lugli G.A."/>
            <person name="Milani C."/>
            <person name="Mancabelli L."/>
        </authorList>
    </citation>
    <scope>NUCLEOTIDE SEQUENCE [LARGE SCALE GENOMIC DNA]</scope>
    <source>
        <strain evidence="2 3">1524B</strain>
    </source>
</reference>
<evidence type="ECO:0000313" key="2">
    <source>
        <dbReference type="EMBL" id="PKU92512.1"/>
    </source>
</evidence>
<dbReference type="SUPFAM" id="SSF52540">
    <property type="entry name" value="P-loop containing nucleoside triphosphate hydrolases"/>
    <property type="match status" value="1"/>
</dbReference>
<proteinExistence type="predicted"/>
<dbReference type="RefSeq" id="WP_101429254.1">
    <property type="nucleotide sequence ID" value="NZ_PCGZ01000001.1"/>
</dbReference>